<evidence type="ECO:0000256" key="1">
    <source>
        <dbReference type="ARBA" id="ARBA00004651"/>
    </source>
</evidence>
<protein>
    <submittedName>
        <fullName evidence="9">MFS transporter</fullName>
    </submittedName>
</protein>
<feature type="transmembrane region" description="Helical" evidence="7">
    <location>
        <begin position="213"/>
        <end position="231"/>
    </location>
</feature>
<keyword evidence="6 7" id="KW-0472">Membrane</keyword>
<dbReference type="PROSITE" id="PS50850">
    <property type="entry name" value="MFS"/>
    <property type="match status" value="1"/>
</dbReference>
<dbReference type="EMBL" id="JAHHIF010000050">
    <property type="protein sequence ID" value="MBW4547909.1"/>
    <property type="molecule type" value="Genomic_DNA"/>
</dbReference>
<name>A0A951PR99_9CYAN</name>
<dbReference type="PROSITE" id="PS00216">
    <property type="entry name" value="SUGAR_TRANSPORT_1"/>
    <property type="match status" value="1"/>
</dbReference>
<comment type="subcellular location">
    <subcellularLocation>
        <location evidence="1">Cell membrane</location>
        <topology evidence="1">Multi-pass membrane protein</topology>
    </subcellularLocation>
</comment>
<keyword evidence="5 7" id="KW-1133">Transmembrane helix</keyword>
<evidence type="ECO:0000256" key="3">
    <source>
        <dbReference type="ARBA" id="ARBA00022475"/>
    </source>
</evidence>
<dbReference type="InterPro" id="IPR011701">
    <property type="entry name" value="MFS"/>
</dbReference>
<feature type="transmembrane region" description="Helical" evidence="7">
    <location>
        <begin position="251"/>
        <end position="268"/>
    </location>
</feature>
<feature type="transmembrane region" description="Helical" evidence="7">
    <location>
        <begin position="143"/>
        <end position="161"/>
    </location>
</feature>
<sequence>MKQSNPNSLLTKATLLGASTLTVMSGATIAPSLPAMQDHFASVGNVELWVRLVLTVPALFIVIGSPLAGVIVDRLGRKPLLVISAALYGFAGSSGFFLDSLFAILCGRALLGLSVAGVIVSATTLIADYYIGAARASFMGLQAAFMGLGGVLFLSTGGSLAESSWRYPFLIYLLAWLLLPLIVTFIYEPRRVNPLTPQRGNQPSTNASTPTKLLLLIYGVTTLSQVIFYLVPVQLPFYLRSLTNASASQSGMAIALCTLFSAIASMGYGKVKTRLDFVSILPLIFFLMGIGYVQIGLAGSYALILIGLAIAGLGLGLLMPNMTVWVSAAVPDAVRGRALGGLSTSLFLGQFLSPIVTQPVSQKFGLGVTYAFCGTLLLVLGVSFIAMKRQVTAFTATASKAP</sequence>
<evidence type="ECO:0000256" key="4">
    <source>
        <dbReference type="ARBA" id="ARBA00022692"/>
    </source>
</evidence>
<evidence type="ECO:0000256" key="6">
    <source>
        <dbReference type="ARBA" id="ARBA00023136"/>
    </source>
</evidence>
<dbReference type="SUPFAM" id="SSF103473">
    <property type="entry name" value="MFS general substrate transporter"/>
    <property type="match status" value="1"/>
</dbReference>
<comment type="caution">
    <text evidence="9">The sequence shown here is derived from an EMBL/GenBank/DDBJ whole genome shotgun (WGS) entry which is preliminary data.</text>
</comment>
<keyword evidence="2" id="KW-0813">Transport</keyword>
<feature type="transmembrane region" description="Helical" evidence="7">
    <location>
        <begin position="338"/>
        <end position="356"/>
    </location>
</feature>
<evidence type="ECO:0000256" key="7">
    <source>
        <dbReference type="SAM" id="Phobius"/>
    </source>
</evidence>
<dbReference type="AlphaFoldDB" id="A0A951PR99"/>
<dbReference type="Proteomes" id="UP000753908">
    <property type="component" value="Unassembled WGS sequence"/>
</dbReference>
<gene>
    <name evidence="9" type="ORF">KME25_26215</name>
</gene>
<dbReference type="Gene3D" id="1.20.1250.20">
    <property type="entry name" value="MFS general substrate transporter like domains"/>
    <property type="match status" value="1"/>
</dbReference>
<dbReference type="InterPro" id="IPR020846">
    <property type="entry name" value="MFS_dom"/>
</dbReference>
<dbReference type="Pfam" id="PF07690">
    <property type="entry name" value="MFS_1"/>
    <property type="match status" value="1"/>
</dbReference>
<dbReference type="InterPro" id="IPR005829">
    <property type="entry name" value="Sugar_transporter_CS"/>
</dbReference>
<reference evidence="9" key="1">
    <citation type="submission" date="2021-05" db="EMBL/GenBank/DDBJ databases">
        <authorList>
            <person name="Pietrasiak N."/>
            <person name="Ward R."/>
            <person name="Stajich J.E."/>
            <person name="Kurbessoian T."/>
        </authorList>
    </citation>
    <scope>NUCLEOTIDE SEQUENCE</scope>
    <source>
        <strain evidence="9">CPER-KK1</strain>
    </source>
</reference>
<feature type="transmembrane region" description="Helical" evidence="7">
    <location>
        <begin position="301"/>
        <end position="326"/>
    </location>
</feature>
<feature type="transmembrane region" description="Helical" evidence="7">
    <location>
        <begin position="48"/>
        <end position="72"/>
    </location>
</feature>
<keyword evidence="4 7" id="KW-0812">Transmembrane</keyword>
<dbReference type="InterPro" id="IPR050171">
    <property type="entry name" value="MFS_Transporters"/>
</dbReference>
<keyword evidence="3" id="KW-1003">Cell membrane</keyword>
<proteinExistence type="predicted"/>
<dbReference type="InterPro" id="IPR036259">
    <property type="entry name" value="MFS_trans_sf"/>
</dbReference>
<feature type="transmembrane region" description="Helical" evidence="7">
    <location>
        <begin position="368"/>
        <end position="387"/>
    </location>
</feature>
<organism evidence="9 10">
    <name type="scientific">Symplocastrum torsivum CPER-KK1</name>
    <dbReference type="NCBI Taxonomy" id="450513"/>
    <lineage>
        <taxon>Bacteria</taxon>
        <taxon>Bacillati</taxon>
        <taxon>Cyanobacteriota</taxon>
        <taxon>Cyanophyceae</taxon>
        <taxon>Oscillatoriophycideae</taxon>
        <taxon>Oscillatoriales</taxon>
        <taxon>Microcoleaceae</taxon>
        <taxon>Symplocastrum</taxon>
    </lineage>
</organism>
<evidence type="ECO:0000256" key="2">
    <source>
        <dbReference type="ARBA" id="ARBA00022448"/>
    </source>
</evidence>
<dbReference type="CDD" id="cd17473">
    <property type="entry name" value="MFS_arabinose_efflux_permease_like"/>
    <property type="match status" value="1"/>
</dbReference>
<feature type="domain" description="Major facilitator superfamily (MFS) profile" evidence="8">
    <location>
        <begin position="6"/>
        <end position="392"/>
    </location>
</feature>
<dbReference type="PANTHER" id="PTHR23517:SF3">
    <property type="entry name" value="INTEGRAL MEMBRANE TRANSPORT PROTEIN"/>
    <property type="match status" value="1"/>
</dbReference>
<dbReference type="PANTHER" id="PTHR23517">
    <property type="entry name" value="RESISTANCE PROTEIN MDTM, PUTATIVE-RELATED-RELATED"/>
    <property type="match status" value="1"/>
</dbReference>
<dbReference type="GO" id="GO:0022857">
    <property type="term" value="F:transmembrane transporter activity"/>
    <property type="evidence" value="ECO:0007669"/>
    <property type="project" value="InterPro"/>
</dbReference>
<reference evidence="9" key="2">
    <citation type="journal article" date="2022" name="Microbiol. Resour. Announc.">
        <title>Metagenome Sequencing to Explore Phylogenomics of Terrestrial Cyanobacteria.</title>
        <authorList>
            <person name="Ward R.D."/>
            <person name="Stajich J.E."/>
            <person name="Johansen J.R."/>
            <person name="Huntemann M."/>
            <person name="Clum A."/>
            <person name="Foster B."/>
            <person name="Foster B."/>
            <person name="Roux S."/>
            <person name="Palaniappan K."/>
            <person name="Varghese N."/>
            <person name="Mukherjee S."/>
            <person name="Reddy T.B.K."/>
            <person name="Daum C."/>
            <person name="Copeland A."/>
            <person name="Chen I.A."/>
            <person name="Ivanova N.N."/>
            <person name="Kyrpides N.C."/>
            <person name="Shapiro N."/>
            <person name="Eloe-Fadrosh E.A."/>
            <person name="Pietrasiak N."/>
        </authorList>
    </citation>
    <scope>NUCLEOTIDE SEQUENCE</scope>
    <source>
        <strain evidence="9">CPER-KK1</strain>
    </source>
</reference>
<evidence type="ECO:0000313" key="10">
    <source>
        <dbReference type="Proteomes" id="UP000753908"/>
    </source>
</evidence>
<feature type="transmembrane region" description="Helical" evidence="7">
    <location>
        <begin position="110"/>
        <end position="131"/>
    </location>
</feature>
<feature type="transmembrane region" description="Helical" evidence="7">
    <location>
        <begin position="79"/>
        <end position="98"/>
    </location>
</feature>
<evidence type="ECO:0000259" key="8">
    <source>
        <dbReference type="PROSITE" id="PS50850"/>
    </source>
</evidence>
<feature type="transmembrane region" description="Helical" evidence="7">
    <location>
        <begin position="167"/>
        <end position="187"/>
    </location>
</feature>
<accession>A0A951PR99</accession>
<dbReference type="GO" id="GO:0005886">
    <property type="term" value="C:plasma membrane"/>
    <property type="evidence" value="ECO:0007669"/>
    <property type="project" value="UniProtKB-SubCell"/>
</dbReference>
<evidence type="ECO:0000313" key="9">
    <source>
        <dbReference type="EMBL" id="MBW4547909.1"/>
    </source>
</evidence>
<feature type="transmembrane region" description="Helical" evidence="7">
    <location>
        <begin position="275"/>
        <end position="295"/>
    </location>
</feature>
<evidence type="ECO:0000256" key="5">
    <source>
        <dbReference type="ARBA" id="ARBA00022989"/>
    </source>
</evidence>